<accession>A0A916RNR6</accession>
<dbReference type="EMBL" id="BMIF01000004">
    <property type="protein sequence ID" value="GGA64107.1"/>
    <property type="molecule type" value="Genomic_DNA"/>
</dbReference>
<name>A0A916RNR6_9HYPH</name>
<dbReference type="Proteomes" id="UP000636264">
    <property type="component" value="Unassembled WGS sequence"/>
</dbReference>
<evidence type="ECO:0000313" key="3">
    <source>
        <dbReference type="Proteomes" id="UP000636264"/>
    </source>
</evidence>
<proteinExistence type="predicted"/>
<dbReference type="RefSeq" id="WP_188720659.1">
    <property type="nucleotide sequence ID" value="NZ_BMIF01000004.1"/>
</dbReference>
<dbReference type="InterPro" id="IPR000182">
    <property type="entry name" value="GNAT_dom"/>
</dbReference>
<gene>
    <name evidence="2" type="ORF">GCM10011385_17410</name>
</gene>
<reference evidence="2" key="2">
    <citation type="submission" date="2020-09" db="EMBL/GenBank/DDBJ databases">
        <authorList>
            <person name="Sun Q."/>
            <person name="Zhou Y."/>
        </authorList>
    </citation>
    <scope>NUCLEOTIDE SEQUENCE</scope>
    <source>
        <strain evidence="2">CGMCC 1.15320</strain>
    </source>
</reference>
<dbReference type="AlphaFoldDB" id="A0A916RNR6"/>
<sequence length="205" mass="21548">MEAARQIDPAWNAVAVEDRGAAPLFTVDVEAAGDIAARELLLDRAMGPMRRRKSSEKIRRGRLPAEGLALVARAEDGTLVGTVRLWHVTLGEGGARALLLGPLAVEPAMKSAGIGSRLMRDAIARAATLGHGAILLVGDPEYYVRFGFTAEKTAGLAMPGPFEKRRLLALELKPGALEGAAGVIAGSGDFVPHARVQAKRRTAAA</sequence>
<protein>
    <submittedName>
        <fullName evidence="2">N-acetyltransferase</fullName>
    </submittedName>
</protein>
<dbReference type="Gene3D" id="3.40.630.30">
    <property type="match status" value="1"/>
</dbReference>
<dbReference type="CDD" id="cd04301">
    <property type="entry name" value="NAT_SF"/>
    <property type="match status" value="1"/>
</dbReference>
<keyword evidence="3" id="KW-1185">Reference proteome</keyword>
<evidence type="ECO:0000259" key="1">
    <source>
        <dbReference type="PROSITE" id="PS51186"/>
    </source>
</evidence>
<dbReference type="Pfam" id="PF00583">
    <property type="entry name" value="Acetyltransf_1"/>
    <property type="match status" value="1"/>
</dbReference>
<comment type="caution">
    <text evidence="2">The sequence shown here is derived from an EMBL/GenBank/DDBJ whole genome shotgun (WGS) entry which is preliminary data.</text>
</comment>
<organism evidence="2 3">
    <name type="scientific">Nitratireductor aestuarii</name>
    <dbReference type="NCBI Taxonomy" id="1735103"/>
    <lineage>
        <taxon>Bacteria</taxon>
        <taxon>Pseudomonadati</taxon>
        <taxon>Pseudomonadota</taxon>
        <taxon>Alphaproteobacteria</taxon>
        <taxon>Hyphomicrobiales</taxon>
        <taxon>Phyllobacteriaceae</taxon>
        <taxon>Nitratireductor</taxon>
    </lineage>
</organism>
<dbReference type="GO" id="GO:0016747">
    <property type="term" value="F:acyltransferase activity, transferring groups other than amino-acyl groups"/>
    <property type="evidence" value="ECO:0007669"/>
    <property type="project" value="InterPro"/>
</dbReference>
<reference evidence="2" key="1">
    <citation type="journal article" date="2014" name="Int. J. Syst. Evol. Microbiol.">
        <title>Complete genome sequence of Corynebacterium casei LMG S-19264T (=DSM 44701T), isolated from a smear-ripened cheese.</title>
        <authorList>
            <consortium name="US DOE Joint Genome Institute (JGI-PGF)"/>
            <person name="Walter F."/>
            <person name="Albersmeier A."/>
            <person name="Kalinowski J."/>
            <person name="Ruckert C."/>
        </authorList>
    </citation>
    <scope>NUCLEOTIDE SEQUENCE</scope>
    <source>
        <strain evidence="2">CGMCC 1.15320</strain>
    </source>
</reference>
<feature type="domain" description="N-acetyltransferase" evidence="1">
    <location>
        <begin position="25"/>
        <end position="169"/>
    </location>
</feature>
<dbReference type="PROSITE" id="PS51186">
    <property type="entry name" value="GNAT"/>
    <property type="match status" value="1"/>
</dbReference>
<dbReference type="InterPro" id="IPR016181">
    <property type="entry name" value="Acyl_CoA_acyltransferase"/>
</dbReference>
<dbReference type="SUPFAM" id="SSF55729">
    <property type="entry name" value="Acyl-CoA N-acyltransferases (Nat)"/>
    <property type="match status" value="1"/>
</dbReference>
<evidence type="ECO:0000313" key="2">
    <source>
        <dbReference type="EMBL" id="GGA64107.1"/>
    </source>
</evidence>